<evidence type="ECO:0000313" key="2">
    <source>
        <dbReference type="Proteomes" id="UP001240984"/>
    </source>
</evidence>
<comment type="caution">
    <text evidence="1">The sequence shown here is derived from an EMBL/GenBank/DDBJ whole genome shotgun (WGS) entry which is preliminary data.</text>
</comment>
<dbReference type="Proteomes" id="UP001240984">
    <property type="component" value="Unassembled WGS sequence"/>
</dbReference>
<organism evidence="1 2">
    <name type="scientific">Catenuloplanes nepalensis</name>
    <dbReference type="NCBI Taxonomy" id="587533"/>
    <lineage>
        <taxon>Bacteria</taxon>
        <taxon>Bacillati</taxon>
        <taxon>Actinomycetota</taxon>
        <taxon>Actinomycetes</taxon>
        <taxon>Micromonosporales</taxon>
        <taxon>Micromonosporaceae</taxon>
        <taxon>Catenuloplanes</taxon>
    </lineage>
</organism>
<dbReference type="InterPro" id="IPR037079">
    <property type="entry name" value="AF2212/PG0164-like_sf"/>
</dbReference>
<proteinExistence type="predicted"/>
<accession>A0ABT9MWU0</accession>
<dbReference type="EMBL" id="JAUSRA010000001">
    <property type="protein sequence ID" value="MDP9795914.1"/>
    <property type="molecule type" value="Genomic_DNA"/>
</dbReference>
<evidence type="ECO:0008006" key="3">
    <source>
        <dbReference type="Google" id="ProtNLM"/>
    </source>
</evidence>
<dbReference type="Pfam" id="PF08922">
    <property type="entry name" value="DUF1905"/>
    <property type="match status" value="1"/>
</dbReference>
<dbReference type="Pfam" id="PF13376">
    <property type="entry name" value="OmdA"/>
    <property type="match status" value="1"/>
</dbReference>
<keyword evidence="2" id="KW-1185">Reference proteome</keyword>
<reference evidence="1 2" key="1">
    <citation type="submission" date="2023-07" db="EMBL/GenBank/DDBJ databases">
        <title>Sequencing the genomes of 1000 actinobacteria strains.</title>
        <authorList>
            <person name="Klenk H.-P."/>
        </authorList>
    </citation>
    <scope>NUCLEOTIDE SEQUENCE [LARGE SCALE GENOMIC DNA]</scope>
    <source>
        <strain evidence="1 2">DSM 44710</strain>
    </source>
</reference>
<name>A0ABT9MWU0_9ACTN</name>
<evidence type="ECO:0000313" key="1">
    <source>
        <dbReference type="EMBL" id="MDP9795914.1"/>
    </source>
</evidence>
<gene>
    <name evidence="1" type="ORF">J2S43_004426</name>
</gene>
<sequence>MEFTTEVLLSGKSATGLQVPDDVVEALGAGKKPPVQVTINGYAYRSTVAVMGGVFMLPLSAEHRKGAGVSAGDQVTVSVELDSAPREVEVPDDLATALAGAPDAKTAFEALSYSRKRALVLPITDAKTAETRARRVTKAIETLRG</sequence>
<dbReference type="InterPro" id="IPR015018">
    <property type="entry name" value="DUF1905"/>
</dbReference>
<protein>
    <recommendedName>
        <fullName evidence="3">DUF1905 domain-containing protein</fullName>
    </recommendedName>
</protein>
<dbReference type="Gene3D" id="2.40.30.100">
    <property type="entry name" value="AF2212/PG0164-like"/>
    <property type="match status" value="1"/>
</dbReference>
<dbReference type="SUPFAM" id="SSF141694">
    <property type="entry name" value="AF2212/PG0164-like"/>
    <property type="match status" value="1"/>
</dbReference>
<dbReference type="RefSeq" id="WP_306832090.1">
    <property type="nucleotide sequence ID" value="NZ_JAUSRA010000001.1"/>
</dbReference>